<feature type="domain" description="TTF-type" evidence="2">
    <location>
        <begin position="173"/>
        <end position="268"/>
    </location>
</feature>
<name>A0A9J6DD54_RHIMP</name>
<dbReference type="Pfam" id="PF14291">
    <property type="entry name" value="DUF4371"/>
    <property type="match status" value="1"/>
</dbReference>
<evidence type="ECO:0000256" key="1">
    <source>
        <dbReference type="SAM" id="MobiDB-lite"/>
    </source>
</evidence>
<proteinExistence type="predicted"/>
<feature type="region of interest" description="Disordered" evidence="1">
    <location>
        <begin position="1"/>
        <end position="28"/>
    </location>
</feature>
<dbReference type="PANTHER" id="PTHR45749:SF21">
    <property type="entry name" value="DUF4371 DOMAIN-CONTAINING PROTEIN"/>
    <property type="match status" value="1"/>
</dbReference>
<evidence type="ECO:0000313" key="3">
    <source>
        <dbReference type="EMBL" id="KAH8019907.1"/>
    </source>
</evidence>
<feature type="compositionally biased region" description="Basic and acidic residues" evidence="1">
    <location>
        <begin position="1"/>
        <end position="16"/>
    </location>
</feature>
<dbReference type="Proteomes" id="UP000821866">
    <property type="component" value="Chromosome 8"/>
</dbReference>
<protein>
    <recommendedName>
        <fullName evidence="2">TTF-type domain-containing protein</fullName>
    </recommendedName>
</protein>
<evidence type="ECO:0000313" key="4">
    <source>
        <dbReference type="Proteomes" id="UP000821866"/>
    </source>
</evidence>
<keyword evidence="4" id="KW-1185">Reference proteome</keyword>
<sequence length="652" mass="74457">MDRVTKTKRKESGAEGRKRRRLQAQEAEKSKKFFAPFFEKPGASTSSCPLEVAPSPATSLMSVQLDEGVVHETSKHSMLCADNPGDIAVEQEDNGTDIGLRLVEPVALKLSKLDSTKHPQPIISELVQKHDLGLLKFDTGTGKAVVSDAVRTEIVKLGAMYFQNREGPFLPTNNRSMTKSWFKKKLGDGRGEEVTRSWLAYSPAKKAAFCICCLLFSRSDHLSSLEQEGGFTKWKAPEKITLHENAKNHRMCFSQWKEMERNLMHTTGIIDADLQSQMEKEKHKWREILTRVLHCIKFLATQNLALRGHRESFQTSRENNVGNFLGLLKLIAVFDPVMKQHLTYVESHPGSTSYLSPSVQNEFIHMMAVTVRESLLRKIRKAKYYGIMFDTTPDQAHREQMSEVVRYVEVDFDKKSVYVQESFLGFIHVKNKDAESFVDVILGKLEEDRMNLQDCRSQCYDNAAVMAGQKSGVSQRIAEKNKLAIFVNCDNHSLNLVGVHAAKEEAMMMTFFGTIEALYVFFSRSTYRWEKLKNAVPVVVKSESETRWSARVEAVKPVGRYLEKILEVVQEMSNNDQETSETKSDAALLQKRILSYDFLILLGFWNKVLVRIDRVQKRLQDPKMNFHDAALDMKALRDHFHEERETLVGVTW</sequence>
<gene>
    <name evidence="3" type="ORF">HPB51_023430</name>
</gene>
<dbReference type="SMART" id="SM00597">
    <property type="entry name" value="ZnF_TTF"/>
    <property type="match status" value="1"/>
</dbReference>
<dbReference type="PANTHER" id="PTHR45749">
    <property type="match status" value="1"/>
</dbReference>
<organism evidence="3 4">
    <name type="scientific">Rhipicephalus microplus</name>
    <name type="common">Cattle tick</name>
    <name type="synonym">Boophilus microplus</name>
    <dbReference type="NCBI Taxonomy" id="6941"/>
    <lineage>
        <taxon>Eukaryota</taxon>
        <taxon>Metazoa</taxon>
        <taxon>Ecdysozoa</taxon>
        <taxon>Arthropoda</taxon>
        <taxon>Chelicerata</taxon>
        <taxon>Arachnida</taxon>
        <taxon>Acari</taxon>
        <taxon>Parasitiformes</taxon>
        <taxon>Ixodida</taxon>
        <taxon>Ixodoidea</taxon>
        <taxon>Ixodidae</taxon>
        <taxon>Rhipicephalinae</taxon>
        <taxon>Rhipicephalus</taxon>
        <taxon>Boophilus</taxon>
    </lineage>
</organism>
<reference evidence="3" key="1">
    <citation type="journal article" date="2020" name="Cell">
        <title>Large-Scale Comparative Analyses of Tick Genomes Elucidate Their Genetic Diversity and Vector Capacities.</title>
        <authorList>
            <consortium name="Tick Genome and Microbiome Consortium (TIGMIC)"/>
            <person name="Jia N."/>
            <person name="Wang J."/>
            <person name="Shi W."/>
            <person name="Du L."/>
            <person name="Sun Y."/>
            <person name="Zhan W."/>
            <person name="Jiang J.F."/>
            <person name="Wang Q."/>
            <person name="Zhang B."/>
            <person name="Ji P."/>
            <person name="Bell-Sakyi L."/>
            <person name="Cui X.M."/>
            <person name="Yuan T.T."/>
            <person name="Jiang B.G."/>
            <person name="Yang W.F."/>
            <person name="Lam T.T."/>
            <person name="Chang Q.C."/>
            <person name="Ding S.J."/>
            <person name="Wang X.J."/>
            <person name="Zhu J.G."/>
            <person name="Ruan X.D."/>
            <person name="Zhao L."/>
            <person name="Wei J.T."/>
            <person name="Ye R.Z."/>
            <person name="Que T.C."/>
            <person name="Du C.H."/>
            <person name="Zhou Y.H."/>
            <person name="Cheng J.X."/>
            <person name="Dai P.F."/>
            <person name="Guo W.B."/>
            <person name="Han X.H."/>
            <person name="Huang E.J."/>
            <person name="Li L.F."/>
            <person name="Wei W."/>
            <person name="Gao Y.C."/>
            <person name="Liu J.Z."/>
            <person name="Shao H.Z."/>
            <person name="Wang X."/>
            <person name="Wang C.C."/>
            <person name="Yang T.C."/>
            <person name="Huo Q.B."/>
            <person name="Li W."/>
            <person name="Chen H.Y."/>
            <person name="Chen S.E."/>
            <person name="Zhou L.G."/>
            <person name="Ni X.B."/>
            <person name="Tian J.H."/>
            <person name="Sheng Y."/>
            <person name="Liu T."/>
            <person name="Pan Y.S."/>
            <person name="Xia L.Y."/>
            <person name="Li J."/>
            <person name="Zhao F."/>
            <person name="Cao W.C."/>
        </authorList>
    </citation>
    <scope>NUCLEOTIDE SEQUENCE</scope>
    <source>
        <strain evidence="3">Rmic-2018</strain>
    </source>
</reference>
<dbReference type="InterPro" id="IPR006580">
    <property type="entry name" value="Znf_TTF"/>
</dbReference>
<reference evidence="3" key="2">
    <citation type="submission" date="2021-09" db="EMBL/GenBank/DDBJ databases">
        <authorList>
            <person name="Jia N."/>
            <person name="Wang J."/>
            <person name="Shi W."/>
            <person name="Du L."/>
            <person name="Sun Y."/>
            <person name="Zhan W."/>
            <person name="Jiang J."/>
            <person name="Wang Q."/>
            <person name="Zhang B."/>
            <person name="Ji P."/>
            <person name="Sakyi L.B."/>
            <person name="Cui X."/>
            <person name="Yuan T."/>
            <person name="Jiang B."/>
            <person name="Yang W."/>
            <person name="Lam T.T.-Y."/>
            <person name="Chang Q."/>
            <person name="Ding S."/>
            <person name="Wang X."/>
            <person name="Zhu J."/>
            <person name="Ruan X."/>
            <person name="Zhao L."/>
            <person name="Wei J."/>
            <person name="Que T."/>
            <person name="Du C."/>
            <person name="Cheng J."/>
            <person name="Dai P."/>
            <person name="Han X."/>
            <person name="Huang E."/>
            <person name="Gao Y."/>
            <person name="Liu J."/>
            <person name="Shao H."/>
            <person name="Ye R."/>
            <person name="Li L."/>
            <person name="Wei W."/>
            <person name="Wang X."/>
            <person name="Wang C."/>
            <person name="Huo Q."/>
            <person name="Li W."/>
            <person name="Guo W."/>
            <person name="Chen H."/>
            <person name="Chen S."/>
            <person name="Zhou L."/>
            <person name="Zhou L."/>
            <person name="Ni X."/>
            <person name="Tian J."/>
            <person name="Zhou Y."/>
            <person name="Sheng Y."/>
            <person name="Liu T."/>
            <person name="Pan Y."/>
            <person name="Xia L."/>
            <person name="Li J."/>
            <person name="Zhao F."/>
            <person name="Cao W."/>
        </authorList>
    </citation>
    <scope>NUCLEOTIDE SEQUENCE</scope>
    <source>
        <strain evidence="3">Rmic-2018</strain>
        <tissue evidence="3">Larvae</tissue>
    </source>
</reference>
<dbReference type="EMBL" id="JABSTU010000010">
    <property type="protein sequence ID" value="KAH8019907.1"/>
    <property type="molecule type" value="Genomic_DNA"/>
</dbReference>
<dbReference type="SUPFAM" id="SSF53098">
    <property type="entry name" value="Ribonuclease H-like"/>
    <property type="match status" value="1"/>
</dbReference>
<dbReference type="VEuPathDB" id="VectorBase:LOC119181755"/>
<dbReference type="InterPro" id="IPR012337">
    <property type="entry name" value="RNaseH-like_sf"/>
</dbReference>
<accession>A0A9J6DD54</accession>
<dbReference type="InterPro" id="IPR025398">
    <property type="entry name" value="DUF4371"/>
</dbReference>
<comment type="caution">
    <text evidence="3">The sequence shown here is derived from an EMBL/GenBank/DDBJ whole genome shotgun (WGS) entry which is preliminary data.</text>
</comment>
<evidence type="ECO:0000259" key="2">
    <source>
        <dbReference type="SMART" id="SM00597"/>
    </source>
</evidence>
<dbReference type="AlphaFoldDB" id="A0A9J6DD54"/>